<dbReference type="Proteomes" id="UP001283361">
    <property type="component" value="Unassembled WGS sequence"/>
</dbReference>
<evidence type="ECO:0000256" key="1">
    <source>
        <dbReference type="SAM" id="MobiDB-lite"/>
    </source>
</evidence>
<proteinExistence type="predicted"/>
<reference evidence="2" key="1">
    <citation type="journal article" date="2023" name="G3 (Bethesda)">
        <title>A reference genome for the long-term kleptoplast-retaining sea slug Elysia crispata morphotype clarki.</title>
        <authorList>
            <person name="Eastman K.E."/>
            <person name="Pendleton A.L."/>
            <person name="Shaikh M.A."/>
            <person name="Suttiyut T."/>
            <person name="Ogas R."/>
            <person name="Tomko P."/>
            <person name="Gavelis G."/>
            <person name="Widhalm J.R."/>
            <person name="Wisecaver J.H."/>
        </authorList>
    </citation>
    <scope>NUCLEOTIDE SEQUENCE</scope>
    <source>
        <strain evidence="2">ECLA1</strain>
    </source>
</reference>
<dbReference type="EMBL" id="JAWDGP010006980">
    <property type="protein sequence ID" value="KAK3732066.1"/>
    <property type="molecule type" value="Genomic_DNA"/>
</dbReference>
<gene>
    <name evidence="2" type="ORF">RRG08_026451</name>
</gene>
<comment type="caution">
    <text evidence="2">The sequence shown here is derived from an EMBL/GenBank/DDBJ whole genome shotgun (WGS) entry which is preliminary data.</text>
</comment>
<organism evidence="2 3">
    <name type="scientific">Elysia crispata</name>
    <name type="common">lettuce slug</name>
    <dbReference type="NCBI Taxonomy" id="231223"/>
    <lineage>
        <taxon>Eukaryota</taxon>
        <taxon>Metazoa</taxon>
        <taxon>Spiralia</taxon>
        <taxon>Lophotrochozoa</taxon>
        <taxon>Mollusca</taxon>
        <taxon>Gastropoda</taxon>
        <taxon>Heterobranchia</taxon>
        <taxon>Euthyneura</taxon>
        <taxon>Panpulmonata</taxon>
        <taxon>Sacoglossa</taxon>
        <taxon>Placobranchoidea</taxon>
        <taxon>Plakobranchidae</taxon>
        <taxon>Elysia</taxon>
    </lineage>
</organism>
<protein>
    <submittedName>
        <fullName evidence="2">Uncharacterized protein</fullName>
    </submittedName>
</protein>
<sequence length="94" mass="10523">MSSLKTSRELSAQDSKQKNRESLNSQEAATVETRAASKRESKMFKTLKEADLGLSKKRLKVLQQKDPTLEQAKKIAEVGDEVNAGKASESWYSY</sequence>
<feature type="region of interest" description="Disordered" evidence="1">
    <location>
        <begin position="1"/>
        <end position="42"/>
    </location>
</feature>
<evidence type="ECO:0000313" key="3">
    <source>
        <dbReference type="Proteomes" id="UP001283361"/>
    </source>
</evidence>
<feature type="compositionally biased region" description="Polar residues" evidence="1">
    <location>
        <begin position="1"/>
        <end position="14"/>
    </location>
</feature>
<accession>A0AAE0Y3N5</accession>
<keyword evidence="3" id="KW-1185">Reference proteome</keyword>
<evidence type="ECO:0000313" key="2">
    <source>
        <dbReference type="EMBL" id="KAK3732066.1"/>
    </source>
</evidence>
<name>A0AAE0Y3N5_9GAST</name>
<dbReference type="AlphaFoldDB" id="A0AAE0Y3N5"/>